<keyword evidence="1" id="KW-0175">Coiled coil</keyword>
<feature type="domain" description="F-box" evidence="2">
    <location>
        <begin position="60"/>
        <end position="105"/>
    </location>
</feature>
<keyword evidence="4" id="KW-1185">Reference proteome</keyword>
<dbReference type="OrthoDB" id="3266451at2759"/>
<dbReference type="InterPro" id="IPR036047">
    <property type="entry name" value="F-box-like_dom_sf"/>
</dbReference>
<name>A0A4S8M960_DENBC</name>
<evidence type="ECO:0000313" key="4">
    <source>
        <dbReference type="Proteomes" id="UP000297245"/>
    </source>
</evidence>
<gene>
    <name evidence="3" type="ORF">K435DRAFT_565375</name>
</gene>
<evidence type="ECO:0000313" key="3">
    <source>
        <dbReference type="EMBL" id="THU98926.1"/>
    </source>
</evidence>
<proteinExistence type="predicted"/>
<feature type="coiled-coil region" evidence="1">
    <location>
        <begin position="17"/>
        <end position="44"/>
    </location>
</feature>
<dbReference type="Proteomes" id="UP000297245">
    <property type="component" value="Unassembled WGS sequence"/>
</dbReference>
<sequence length="106" mass="12578">SERNILSQYILDTERGVQRCDEEIRKLRAKIDLLESERNEGYRQIYHYRSLLAPIRRLFPELLSQIFQFACPKTTMTDKIDCPAVRVSQVCARWRELARSTSTLWS</sequence>
<dbReference type="InterPro" id="IPR001810">
    <property type="entry name" value="F-box_dom"/>
</dbReference>
<evidence type="ECO:0000256" key="1">
    <source>
        <dbReference type="SAM" id="Coils"/>
    </source>
</evidence>
<dbReference type="Gene3D" id="1.20.1280.50">
    <property type="match status" value="1"/>
</dbReference>
<dbReference type="SUPFAM" id="SSF81383">
    <property type="entry name" value="F-box domain"/>
    <property type="match status" value="1"/>
</dbReference>
<dbReference type="AlphaFoldDB" id="A0A4S8M960"/>
<feature type="non-terminal residue" evidence="3">
    <location>
        <position position="106"/>
    </location>
</feature>
<reference evidence="3 4" key="1">
    <citation type="journal article" date="2019" name="Nat. Ecol. Evol.">
        <title>Megaphylogeny resolves global patterns of mushroom evolution.</title>
        <authorList>
            <person name="Varga T."/>
            <person name="Krizsan K."/>
            <person name="Foldi C."/>
            <person name="Dima B."/>
            <person name="Sanchez-Garcia M."/>
            <person name="Sanchez-Ramirez S."/>
            <person name="Szollosi G.J."/>
            <person name="Szarkandi J.G."/>
            <person name="Papp V."/>
            <person name="Albert L."/>
            <person name="Andreopoulos W."/>
            <person name="Angelini C."/>
            <person name="Antonin V."/>
            <person name="Barry K.W."/>
            <person name="Bougher N.L."/>
            <person name="Buchanan P."/>
            <person name="Buyck B."/>
            <person name="Bense V."/>
            <person name="Catcheside P."/>
            <person name="Chovatia M."/>
            <person name="Cooper J."/>
            <person name="Damon W."/>
            <person name="Desjardin D."/>
            <person name="Finy P."/>
            <person name="Geml J."/>
            <person name="Haridas S."/>
            <person name="Hughes K."/>
            <person name="Justo A."/>
            <person name="Karasinski D."/>
            <person name="Kautmanova I."/>
            <person name="Kiss B."/>
            <person name="Kocsube S."/>
            <person name="Kotiranta H."/>
            <person name="LaButti K.M."/>
            <person name="Lechner B.E."/>
            <person name="Liimatainen K."/>
            <person name="Lipzen A."/>
            <person name="Lukacs Z."/>
            <person name="Mihaltcheva S."/>
            <person name="Morgado L.N."/>
            <person name="Niskanen T."/>
            <person name="Noordeloos M.E."/>
            <person name="Ohm R.A."/>
            <person name="Ortiz-Santana B."/>
            <person name="Ovrebo C."/>
            <person name="Racz N."/>
            <person name="Riley R."/>
            <person name="Savchenko A."/>
            <person name="Shiryaev A."/>
            <person name="Soop K."/>
            <person name="Spirin V."/>
            <person name="Szebenyi C."/>
            <person name="Tomsovsky M."/>
            <person name="Tulloss R.E."/>
            <person name="Uehling J."/>
            <person name="Grigoriev I.V."/>
            <person name="Vagvolgyi C."/>
            <person name="Papp T."/>
            <person name="Martin F.M."/>
            <person name="Miettinen O."/>
            <person name="Hibbett D.S."/>
            <person name="Nagy L.G."/>
        </authorList>
    </citation>
    <scope>NUCLEOTIDE SEQUENCE [LARGE SCALE GENOMIC DNA]</scope>
    <source>
        <strain evidence="3 4">CBS 962.96</strain>
    </source>
</reference>
<protein>
    <recommendedName>
        <fullName evidence="2">F-box domain-containing protein</fullName>
    </recommendedName>
</protein>
<dbReference type="Pfam" id="PF12937">
    <property type="entry name" value="F-box-like"/>
    <property type="match status" value="1"/>
</dbReference>
<evidence type="ECO:0000259" key="2">
    <source>
        <dbReference type="Pfam" id="PF12937"/>
    </source>
</evidence>
<feature type="non-terminal residue" evidence="3">
    <location>
        <position position="1"/>
    </location>
</feature>
<organism evidence="3 4">
    <name type="scientific">Dendrothele bispora (strain CBS 962.96)</name>
    <dbReference type="NCBI Taxonomy" id="1314807"/>
    <lineage>
        <taxon>Eukaryota</taxon>
        <taxon>Fungi</taxon>
        <taxon>Dikarya</taxon>
        <taxon>Basidiomycota</taxon>
        <taxon>Agaricomycotina</taxon>
        <taxon>Agaricomycetes</taxon>
        <taxon>Agaricomycetidae</taxon>
        <taxon>Agaricales</taxon>
        <taxon>Agaricales incertae sedis</taxon>
        <taxon>Dendrothele</taxon>
    </lineage>
</organism>
<accession>A0A4S8M960</accession>
<dbReference type="EMBL" id="ML179127">
    <property type="protein sequence ID" value="THU98926.1"/>
    <property type="molecule type" value="Genomic_DNA"/>
</dbReference>